<accession>A0A8T3A6Q6</accession>
<organism evidence="1 2">
    <name type="scientific">Dendrobium nobile</name>
    <name type="common">Orchid</name>
    <dbReference type="NCBI Taxonomy" id="94219"/>
    <lineage>
        <taxon>Eukaryota</taxon>
        <taxon>Viridiplantae</taxon>
        <taxon>Streptophyta</taxon>
        <taxon>Embryophyta</taxon>
        <taxon>Tracheophyta</taxon>
        <taxon>Spermatophyta</taxon>
        <taxon>Magnoliopsida</taxon>
        <taxon>Liliopsida</taxon>
        <taxon>Asparagales</taxon>
        <taxon>Orchidaceae</taxon>
        <taxon>Epidendroideae</taxon>
        <taxon>Malaxideae</taxon>
        <taxon>Dendrobiinae</taxon>
        <taxon>Dendrobium</taxon>
    </lineage>
</organism>
<dbReference type="PANTHER" id="PTHR47926">
    <property type="entry name" value="PENTATRICOPEPTIDE REPEAT-CONTAINING PROTEIN"/>
    <property type="match status" value="1"/>
</dbReference>
<dbReference type="AlphaFoldDB" id="A0A8T3A6Q6"/>
<dbReference type="EMBL" id="JAGYWB010000019">
    <property type="protein sequence ID" value="KAI0488353.1"/>
    <property type="molecule type" value="Genomic_DNA"/>
</dbReference>
<gene>
    <name evidence="1" type="ORF">KFK09_028182</name>
</gene>
<dbReference type="InterPro" id="IPR046848">
    <property type="entry name" value="E_motif"/>
</dbReference>
<evidence type="ECO:0000313" key="1">
    <source>
        <dbReference type="EMBL" id="KAI0488353.1"/>
    </source>
</evidence>
<dbReference type="InterPro" id="IPR046960">
    <property type="entry name" value="PPR_At4g14850-like_plant"/>
</dbReference>
<dbReference type="GO" id="GO:0003723">
    <property type="term" value="F:RNA binding"/>
    <property type="evidence" value="ECO:0007669"/>
    <property type="project" value="InterPro"/>
</dbReference>
<name>A0A8T3A6Q6_DENNO</name>
<comment type="caution">
    <text evidence="1">The sequence shown here is derived from an EMBL/GenBank/DDBJ whole genome shotgun (WGS) entry which is preliminary data.</text>
</comment>
<dbReference type="OrthoDB" id="691369at2759"/>
<dbReference type="Pfam" id="PF20431">
    <property type="entry name" value="E_motif"/>
    <property type="match status" value="1"/>
</dbReference>
<reference evidence="1" key="1">
    <citation type="journal article" date="2022" name="Front. Genet.">
        <title>Chromosome-Scale Assembly of the Dendrobium nobile Genome Provides Insights Into the Molecular Mechanism of the Biosynthesis of the Medicinal Active Ingredient of Dendrobium.</title>
        <authorList>
            <person name="Xu Q."/>
            <person name="Niu S.-C."/>
            <person name="Li K.-L."/>
            <person name="Zheng P.-J."/>
            <person name="Zhang X.-J."/>
            <person name="Jia Y."/>
            <person name="Liu Y."/>
            <person name="Niu Y.-X."/>
            <person name="Yu L.-H."/>
            <person name="Chen D.-F."/>
            <person name="Zhang G.-Q."/>
        </authorList>
    </citation>
    <scope>NUCLEOTIDE SEQUENCE</scope>
    <source>
        <tissue evidence="1">Leaf</tissue>
    </source>
</reference>
<dbReference type="Proteomes" id="UP000829196">
    <property type="component" value="Unassembled WGS sequence"/>
</dbReference>
<keyword evidence="2" id="KW-1185">Reference proteome</keyword>
<dbReference type="SMR" id="A0A8T3A6Q6"/>
<protein>
    <submittedName>
        <fullName evidence="1">Uncharacterized protein</fullName>
    </submittedName>
</protein>
<sequence length="84" mass="9412">MPMEPNDRIWGSLFGACRMDIGFGDAIGKHLIEMEPDEPGFYVLFANLYASTGRWKDALTVRGTIVDPLFGIGHLRCLVLHFVD</sequence>
<proteinExistence type="predicted"/>
<dbReference type="GO" id="GO:0009451">
    <property type="term" value="P:RNA modification"/>
    <property type="evidence" value="ECO:0007669"/>
    <property type="project" value="InterPro"/>
</dbReference>
<evidence type="ECO:0000313" key="2">
    <source>
        <dbReference type="Proteomes" id="UP000829196"/>
    </source>
</evidence>